<reference evidence="3 4" key="1">
    <citation type="journal article" date="2012" name="PLoS Genet.">
        <title>Comparative Genomics of Plant-Associated Pseudomonas spp.: Insights into Diversity and Inheritance of Traits Involved in Multitrophic Interactions.</title>
        <authorList>
            <person name="Loper J.E."/>
            <person name="Hassan K.A."/>
            <person name="Mavrodi D.V."/>
            <person name="Davis E.W.II."/>
            <person name="Lim C.K."/>
            <person name="Shaffer B.T."/>
            <person name="Elbourne L.D."/>
            <person name="Stockwell V.O."/>
            <person name="Hartney S.L."/>
            <person name="Breakwell K."/>
            <person name="Henkels M.D."/>
            <person name="Tetu S.G."/>
            <person name="Rangel L.I."/>
            <person name="Kidarsa T.A."/>
            <person name="Wilson N.L."/>
            <person name="van de Mortel J.E."/>
            <person name="Song C."/>
            <person name="Blumhagen R."/>
            <person name="Radune D."/>
            <person name="Hostetler J.B."/>
            <person name="Brinkac L.M."/>
            <person name="Durkin A.S."/>
            <person name="Kluepfel D.A."/>
            <person name="Wechter W.P."/>
            <person name="Anderson A.J."/>
            <person name="Kim Y.C."/>
            <person name="Pierson L.S.III."/>
            <person name="Pierson E.A."/>
            <person name="Lindow S.E."/>
            <person name="Kobayashi D.Y."/>
            <person name="Raaijmakers J.M."/>
            <person name="Weller D.M."/>
            <person name="Thomashow L.S."/>
            <person name="Allen A.E."/>
            <person name="Paulsen I.T."/>
        </authorList>
    </citation>
    <scope>NUCLEOTIDE SEQUENCE [LARGE SCALE GENOMIC DNA]</scope>
    <source>
        <strain evidence="3 4">O6</strain>
    </source>
</reference>
<comment type="similarity">
    <text evidence="1">Belongs to the UPF0339 family. Duplicated subfamily.</text>
</comment>
<feature type="domain" description="DUF1508" evidence="2">
    <location>
        <begin position="63"/>
        <end position="102"/>
    </location>
</feature>
<dbReference type="SUPFAM" id="SSF160113">
    <property type="entry name" value="YegP-like"/>
    <property type="match status" value="2"/>
</dbReference>
<evidence type="ECO:0000259" key="2">
    <source>
        <dbReference type="Pfam" id="PF07411"/>
    </source>
</evidence>
<sequence>MPGWYEIKKNSSGSHRFLLKTTASGTLLESGCYESLDKTEQAIQDLSSSCASLERFRRHMASCGKSYFSLRDKSGAVLLQSKLYDSEATCDKAIEMIARAGINGEIRPYR</sequence>
<dbReference type="InterPro" id="IPR036913">
    <property type="entry name" value="YegP-like_sf"/>
</dbReference>
<dbReference type="RefSeq" id="WP_009051489.1">
    <property type="nucleotide sequence ID" value="NZ_CM001490.1"/>
</dbReference>
<dbReference type="Pfam" id="PF07411">
    <property type="entry name" value="DUF1508"/>
    <property type="match status" value="1"/>
</dbReference>
<protein>
    <recommendedName>
        <fullName evidence="2">DUF1508 domain-containing protein</fullName>
    </recommendedName>
</protein>
<gene>
    <name evidence="3" type="ORF">PchlO6_6062</name>
</gene>
<dbReference type="PANTHER" id="PTHR40606">
    <property type="match status" value="1"/>
</dbReference>
<proteinExistence type="inferred from homology"/>
<evidence type="ECO:0000256" key="1">
    <source>
        <dbReference type="ARBA" id="ARBA00007576"/>
    </source>
</evidence>
<evidence type="ECO:0000313" key="3">
    <source>
        <dbReference type="EMBL" id="EIM13321.1"/>
    </source>
</evidence>
<dbReference type="InterPro" id="IPR010879">
    <property type="entry name" value="DUF1508"/>
</dbReference>
<evidence type="ECO:0000313" key="4">
    <source>
        <dbReference type="Proteomes" id="UP000003790"/>
    </source>
</evidence>
<dbReference type="Gene3D" id="2.30.29.80">
    <property type="match status" value="1"/>
</dbReference>
<comment type="caution">
    <text evidence="3">The sequence shown here is derived from an EMBL/GenBank/DDBJ whole genome shotgun (WGS) entry which is preliminary data.</text>
</comment>
<name>A0AB33WJ28_9PSED</name>
<dbReference type="InterPro" id="IPR051141">
    <property type="entry name" value="UPF0339_domain"/>
</dbReference>
<accession>A0AB33WJ28</accession>
<organism evidence="3 4">
    <name type="scientific">Pseudomonas chlororaphis O6</name>
    <dbReference type="NCBI Taxonomy" id="1037915"/>
    <lineage>
        <taxon>Bacteria</taxon>
        <taxon>Pseudomonadati</taxon>
        <taxon>Pseudomonadota</taxon>
        <taxon>Gammaproteobacteria</taxon>
        <taxon>Pseudomonadales</taxon>
        <taxon>Pseudomonadaceae</taxon>
        <taxon>Pseudomonas</taxon>
    </lineage>
</organism>
<dbReference type="AlphaFoldDB" id="A0AB33WJ28"/>
<dbReference type="EMBL" id="AHOT01000029">
    <property type="protein sequence ID" value="EIM13321.1"/>
    <property type="molecule type" value="Genomic_DNA"/>
</dbReference>
<dbReference type="PANTHER" id="PTHR40606:SF1">
    <property type="entry name" value="UPF0339 PROTEIN YEGP"/>
    <property type="match status" value="1"/>
</dbReference>
<dbReference type="Proteomes" id="UP000003790">
    <property type="component" value="Chromosome"/>
</dbReference>